<organism evidence="1 2">
    <name type="scientific">Phytophthora fragariae</name>
    <dbReference type="NCBI Taxonomy" id="53985"/>
    <lineage>
        <taxon>Eukaryota</taxon>
        <taxon>Sar</taxon>
        <taxon>Stramenopiles</taxon>
        <taxon>Oomycota</taxon>
        <taxon>Peronosporomycetes</taxon>
        <taxon>Peronosporales</taxon>
        <taxon>Peronosporaceae</taxon>
        <taxon>Phytophthora</taxon>
    </lineage>
</organism>
<proteinExistence type="predicted"/>
<dbReference type="Proteomes" id="UP000440732">
    <property type="component" value="Unassembled WGS sequence"/>
</dbReference>
<name>A0A6A3TFB2_9STRA</name>
<feature type="non-terminal residue" evidence="1">
    <location>
        <position position="1"/>
    </location>
</feature>
<comment type="caution">
    <text evidence="1">The sequence shown here is derived from an EMBL/GenBank/DDBJ whole genome shotgun (WGS) entry which is preliminary data.</text>
</comment>
<dbReference type="EMBL" id="QXGA01000929">
    <property type="protein sequence ID" value="KAE9135249.1"/>
    <property type="molecule type" value="Genomic_DNA"/>
</dbReference>
<protein>
    <submittedName>
        <fullName evidence="1">Uncharacterized protein</fullName>
    </submittedName>
</protein>
<evidence type="ECO:0000313" key="1">
    <source>
        <dbReference type="EMBL" id="KAE9135249.1"/>
    </source>
</evidence>
<gene>
    <name evidence="1" type="ORF">PF006_g14646</name>
</gene>
<accession>A0A6A3TFB2</accession>
<dbReference type="AlphaFoldDB" id="A0A6A3TFB2"/>
<reference evidence="1 2" key="1">
    <citation type="submission" date="2018-08" db="EMBL/GenBank/DDBJ databases">
        <title>Genomic investigation of the strawberry pathogen Phytophthora fragariae indicates pathogenicity is determined by transcriptional variation in three key races.</title>
        <authorList>
            <person name="Adams T.M."/>
            <person name="Armitage A.D."/>
            <person name="Sobczyk M.K."/>
            <person name="Bates H.J."/>
            <person name="Dunwell J.M."/>
            <person name="Nellist C.F."/>
            <person name="Harrison R.J."/>
        </authorList>
    </citation>
    <scope>NUCLEOTIDE SEQUENCE [LARGE SCALE GENOMIC DNA]</scope>
    <source>
        <strain evidence="1 2">NOV-5</strain>
    </source>
</reference>
<sequence>NFGLAPPLVLKETYVESSGAPTTLEPVRSER</sequence>
<evidence type="ECO:0000313" key="2">
    <source>
        <dbReference type="Proteomes" id="UP000440732"/>
    </source>
</evidence>